<dbReference type="PANTHER" id="PTHR46771">
    <property type="entry name" value="DETERIN"/>
    <property type="match status" value="1"/>
</dbReference>
<name>A0A5J4NTA6_9TREM</name>
<dbReference type="CDD" id="cd00022">
    <property type="entry name" value="BIR"/>
    <property type="match status" value="1"/>
</dbReference>
<reference evidence="1 2" key="1">
    <citation type="journal article" date="2019" name="Gigascience">
        <title>Whole-genome sequence of the oriental lung fluke Paragonimus westermani.</title>
        <authorList>
            <person name="Oey H."/>
            <person name="Zakrzewski M."/>
            <person name="Narain K."/>
            <person name="Devi K.R."/>
            <person name="Agatsuma T."/>
            <person name="Nawaratna S."/>
            <person name="Gobert G.N."/>
            <person name="Jones M.K."/>
            <person name="Ragan M.A."/>
            <person name="McManus D.P."/>
            <person name="Krause L."/>
        </authorList>
    </citation>
    <scope>NUCLEOTIDE SEQUENCE [LARGE SCALE GENOMIC DNA]</scope>
    <source>
        <strain evidence="1 2">IND2009</strain>
    </source>
</reference>
<sequence>MSPPGGSLDETATFMRDLSSYQVRLRTFANWPFTGKSRCTSERMAASGLFHPSNAMEDVAQCFVCFKELEGWEPDDDPHSEHRKHSPKCPFLTSKPFEEMTAREGLEMDLVRFMNFLHWHKQQVANTVQEAARDKLLALRDQLASQFSKRTRTKRVNRTDQSEAMSECSTYTTRSLRSTRSKR</sequence>
<dbReference type="Pfam" id="PF00653">
    <property type="entry name" value="BIR"/>
    <property type="match status" value="1"/>
</dbReference>
<dbReference type="InterPro" id="IPR051190">
    <property type="entry name" value="Baculoviral_IAP"/>
</dbReference>
<proteinExistence type="predicted"/>
<dbReference type="SMART" id="SM00238">
    <property type="entry name" value="BIR"/>
    <property type="match status" value="1"/>
</dbReference>
<dbReference type="PANTHER" id="PTHR46771:SF5">
    <property type="entry name" value="DETERIN"/>
    <property type="match status" value="1"/>
</dbReference>
<gene>
    <name evidence="1" type="ORF">DEA37_0006127</name>
</gene>
<dbReference type="Gene3D" id="1.10.1170.10">
    <property type="entry name" value="Inhibitor Of Apoptosis Protein (2mihbC-IAP-1), Chain A"/>
    <property type="match status" value="1"/>
</dbReference>
<evidence type="ECO:0000313" key="2">
    <source>
        <dbReference type="Proteomes" id="UP000324629"/>
    </source>
</evidence>
<comment type="caution">
    <text evidence="1">The sequence shown here is derived from an EMBL/GenBank/DDBJ whole genome shotgun (WGS) entry which is preliminary data.</text>
</comment>
<dbReference type="GO" id="GO:0046872">
    <property type="term" value="F:metal ion binding"/>
    <property type="evidence" value="ECO:0007669"/>
    <property type="project" value="UniProtKB-KW"/>
</dbReference>
<accession>A0A5J4NTA6</accession>
<dbReference type="SUPFAM" id="SSF57924">
    <property type="entry name" value="Inhibitor of apoptosis (IAP) repeat"/>
    <property type="match status" value="1"/>
</dbReference>
<protein>
    <submittedName>
        <fullName evidence="1">Baculoviral IAP repeat-containing protein 5</fullName>
    </submittedName>
</protein>
<organism evidence="1 2">
    <name type="scientific">Paragonimus westermani</name>
    <dbReference type="NCBI Taxonomy" id="34504"/>
    <lineage>
        <taxon>Eukaryota</taxon>
        <taxon>Metazoa</taxon>
        <taxon>Spiralia</taxon>
        <taxon>Lophotrochozoa</taxon>
        <taxon>Platyhelminthes</taxon>
        <taxon>Trematoda</taxon>
        <taxon>Digenea</taxon>
        <taxon>Plagiorchiida</taxon>
        <taxon>Troglotremata</taxon>
        <taxon>Troglotrematidae</taxon>
        <taxon>Paragonimus</taxon>
    </lineage>
</organism>
<dbReference type="InterPro" id="IPR001370">
    <property type="entry name" value="BIR_rpt"/>
</dbReference>
<keyword evidence="2" id="KW-1185">Reference proteome</keyword>
<dbReference type="AlphaFoldDB" id="A0A5J4NTA6"/>
<dbReference type="OrthoDB" id="2196114at2759"/>
<dbReference type="PROSITE" id="PS50143">
    <property type="entry name" value="BIR_REPEAT_2"/>
    <property type="match status" value="1"/>
</dbReference>
<dbReference type="Proteomes" id="UP000324629">
    <property type="component" value="Unassembled WGS sequence"/>
</dbReference>
<evidence type="ECO:0000313" key="1">
    <source>
        <dbReference type="EMBL" id="KAA3678836.1"/>
    </source>
</evidence>
<dbReference type="EMBL" id="QNGE01000941">
    <property type="protein sequence ID" value="KAA3678836.1"/>
    <property type="molecule type" value="Genomic_DNA"/>
</dbReference>